<organism evidence="2 3">
    <name type="scientific">Colwellia marinimaniae</name>
    <dbReference type="NCBI Taxonomy" id="1513592"/>
    <lineage>
        <taxon>Bacteria</taxon>
        <taxon>Pseudomonadati</taxon>
        <taxon>Pseudomonadota</taxon>
        <taxon>Gammaproteobacteria</taxon>
        <taxon>Alteromonadales</taxon>
        <taxon>Colwelliaceae</taxon>
        <taxon>Colwellia</taxon>
    </lineage>
</organism>
<sequence>MTRTTTLLISIITIICISAVIFFIRLVPSDKSSDIAVTLPIKLTSESNEIEPVSAYKANNKEIAKEINEVSLPSIREDENYILACQTSVDYEEIYKNNITKEKLDYYYDYLEKSNTPEHQIASILFTSDTQQDSKLKLLHDYLEAYPNNKLALIDLIGLCSNNVEHSVCSNVLFNRASQVDGNNGALWLQIANFHAASGNKQATLNAINKVNKASNFNDYYYQHLALFMRASKGTLYHFD</sequence>
<reference evidence="2 3" key="1">
    <citation type="submission" date="2017-06" db="EMBL/GenBank/DDBJ databases">
        <title>Whole Genome Sequences of Colwellia marinimaniae MTCD1.</title>
        <authorList>
            <person name="Kusumoto H."/>
            <person name="Inoue M."/>
            <person name="Tanikawa K."/>
            <person name="Maeji H."/>
            <person name="Cameron J.H."/>
            <person name="Bartlett D.H."/>
        </authorList>
    </citation>
    <scope>NUCLEOTIDE SEQUENCE [LARGE SCALE GENOMIC DNA]</scope>
    <source>
        <strain evidence="2 3">MTCD1</strain>
    </source>
</reference>
<keyword evidence="1" id="KW-0812">Transmembrane</keyword>
<evidence type="ECO:0000256" key="1">
    <source>
        <dbReference type="SAM" id="Phobius"/>
    </source>
</evidence>
<dbReference type="Gene3D" id="1.25.40.10">
    <property type="entry name" value="Tetratricopeptide repeat domain"/>
    <property type="match status" value="1"/>
</dbReference>
<dbReference type="Proteomes" id="UP000197068">
    <property type="component" value="Unassembled WGS sequence"/>
</dbReference>
<accession>A0ABQ0MZP0</accession>
<comment type="caution">
    <text evidence="2">The sequence shown here is derived from an EMBL/GenBank/DDBJ whole genome shotgun (WGS) entry which is preliminary data.</text>
</comment>
<dbReference type="EMBL" id="BDQM01000049">
    <property type="protein sequence ID" value="GAW97832.1"/>
    <property type="molecule type" value="Genomic_DNA"/>
</dbReference>
<evidence type="ECO:0000313" key="3">
    <source>
        <dbReference type="Proteomes" id="UP000197068"/>
    </source>
</evidence>
<keyword evidence="1" id="KW-0472">Membrane</keyword>
<name>A0ABQ0MZP0_9GAMM</name>
<feature type="transmembrane region" description="Helical" evidence="1">
    <location>
        <begin position="7"/>
        <end position="27"/>
    </location>
</feature>
<keyword evidence="3" id="KW-1185">Reference proteome</keyword>
<gene>
    <name evidence="2" type="ORF">MTCD1_03480</name>
</gene>
<dbReference type="InterPro" id="IPR011990">
    <property type="entry name" value="TPR-like_helical_dom_sf"/>
</dbReference>
<keyword evidence="1" id="KW-1133">Transmembrane helix</keyword>
<proteinExistence type="predicted"/>
<protein>
    <submittedName>
        <fullName evidence="2">Uncharacterized protein</fullName>
    </submittedName>
</protein>
<evidence type="ECO:0000313" key="2">
    <source>
        <dbReference type="EMBL" id="GAW97832.1"/>
    </source>
</evidence>
<dbReference type="RefSeq" id="WP_057183023.1">
    <property type="nucleotide sequence ID" value="NZ_BDQM01000049.1"/>
</dbReference>